<dbReference type="Pfam" id="PF14223">
    <property type="entry name" value="Retrotran_gag_2"/>
    <property type="match status" value="1"/>
</dbReference>
<evidence type="ECO:0000256" key="1">
    <source>
        <dbReference type="PROSITE-ProRule" id="PRU00047"/>
    </source>
</evidence>
<dbReference type="SMART" id="SM00343">
    <property type="entry name" value="ZnF_C2HC"/>
    <property type="match status" value="1"/>
</dbReference>
<dbReference type="InterPro" id="IPR001878">
    <property type="entry name" value="Znf_CCHC"/>
</dbReference>
<dbReference type="PROSITE" id="PS50158">
    <property type="entry name" value="ZF_CCHC"/>
    <property type="match status" value="1"/>
</dbReference>
<dbReference type="AlphaFoldDB" id="A0AAV8TUB0"/>
<protein>
    <recommendedName>
        <fullName evidence="2">CCHC-type domain-containing protein</fullName>
    </recommendedName>
</protein>
<dbReference type="EMBL" id="JAIWQS010000003">
    <property type="protein sequence ID" value="KAJ8770602.1"/>
    <property type="molecule type" value="Genomic_DNA"/>
</dbReference>
<dbReference type="Proteomes" id="UP001159364">
    <property type="component" value="Linkage Group LG03"/>
</dbReference>
<keyword evidence="1" id="KW-0479">Metal-binding</keyword>
<dbReference type="GO" id="GO:0008270">
    <property type="term" value="F:zinc ion binding"/>
    <property type="evidence" value="ECO:0007669"/>
    <property type="project" value="UniProtKB-KW"/>
</dbReference>
<evidence type="ECO:0000259" key="2">
    <source>
        <dbReference type="PROSITE" id="PS50158"/>
    </source>
</evidence>
<dbReference type="Pfam" id="PF00098">
    <property type="entry name" value="zf-CCHC"/>
    <property type="match status" value="1"/>
</dbReference>
<dbReference type="GO" id="GO:0003676">
    <property type="term" value="F:nucleic acid binding"/>
    <property type="evidence" value="ECO:0007669"/>
    <property type="project" value="InterPro"/>
</dbReference>
<gene>
    <name evidence="3" type="ORF">K2173_018093</name>
</gene>
<feature type="domain" description="CCHC-type" evidence="2">
    <location>
        <begin position="248"/>
        <end position="263"/>
    </location>
</feature>
<evidence type="ECO:0000313" key="3">
    <source>
        <dbReference type="EMBL" id="KAJ8770602.1"/>
    </source>
</evidence>
<keyword evidence="1" id="KW-0863">Zinc-finger</keyword>
<name>A0AAV8TUB0_9ROSI</name>
<sequence length="295" mass="33405">MSTNLTLRSILDANKLTGHNYSDWLRNLRIVLRQEKKLYVLDTPAPSEPCSDATDEEWEKYQRYIDDNEQVTCVMLACMCPELQRQHENMDAPTMILHLKKLFGAQSRVERYQISKALFQCKMAEGSSVNTHVLKMIGYIEKLAELGFVMDHELSIDLVLQSLSSSFSQFVMNFNMNQKDMTLPELLNMLKTAEGCLKKEPSSVLVVSSSKSNKKSFKKNKNKKQKASTNVVKAKGGVKKKSNDKGTCFNCGIDGHWKRNCPSYLASLKEKRLKEVGSSGMFMIEINLSSSVPHS</sequence>
<dbReference type="PANTHER" id="PTHR47592">
    <property type="entry name" value="PBF68 PROTEIN"/>
    <property type="match status" value="1"/>
</dbReference>
<reference evidence="3 4" key="1">
    <citation type="submission" date="2021-09" db="EMBL/GenBank/DDBJ databases">
        <title>Genomic insights and catalytic innovation underlie evolution of tropane alkaloids biosynthesis.</title>
        <authorList>
            <person name="Wang Y.-J."/>
            <person name="Tian T."/>
            <person name="Huang J.-P."/>
            <person name="Huang S.-X."/>
        </authorList>
    </citation>
    <scope>NUCLEOTIDE SEQUENCE [LARGE SCALE GENOMIC DNA]</scope>
    <source>
        <strain evidence="3">KIB-2018</strain>
        <tissue evidence="3">Leaf</tissue>
    </source>
</reference>
<dbReference type="SUPFAM" id="SSF57756">
    <property type="entry name" value="Retrovirus zinc finger-like domains"/>
    <property type="match status" value="1"/>
</dbReference>
<dbReference type="Gene3D" id="4.10.60.10">
    <property type="entry name" value="Zinc finger, CCHC-type"/>
    <property type="match status" value="1"/>
</dbReference>
<evidence type="ECO:0000313" key="4">
    <source>
        <dbReference type="Proteomes" id="UP001159364"/>
    </source>
</evidence>
<keyword evidence="1" id="KW-0862">Zinc</keyword>
<dbReference type="InterPro" id="IPR036875">
    <property type="entry name" value="Znf_CCHC_sf"/>
</dbReference>
<proteinExistence type="predicted"/>
<accession>A0AAV8TUB0</accession>
<comment type="caution">
    <text evidence="3">The sequence shown here is derived from an EMBL/GenBank/DDBJ whole genome shotgun (WGS) entry which is preliminary data.</text>
</comment>
<organism evidence="3 4">
    <name type="scientific">Erythroxylum novogranatense</name>
    <dbReference type="NCBI Taxonomy" id="1862640"/>
    <lineage>
        <taxon>Eukaryota</taxon>
        <taxon>Viridiplantae</taxon>
        <taxon>Streptophyta</taxon>
        <taxon>Embryophyta</taxon>
        <taxon>Tracheophyta</taxon>
        <taxon>Spermatophyta</taxon>
        <taxon>Magnoliopsida</taxon>
        <taxon>eudicotyledons</taxon>
        <taxon>Gunneridae</taxon>
        <taxon>Pentapetalae</taxon>
        <taxon>rosids</taxon>
        <taxon>fabids</taxon>
        <taxon>Malpighiales</taxon>
        <taxon>Erythroxylaceae</taxon>
        <taxon>Erythroxylum</taxon>
    </lineage>
</organism>
<dbReference type="PANTHER" id="PTHR47592:SF27">
    <property type="entry name" value="OS08G0421700 PROTEIN"/>
    <property type="match status" value="1"/>
</dbReference>
<keyword evidence="4" id="KW-1185">Reference proteome</keyword>